<proteinExistence type="predicted"/>
<feature type="compositionally biased region" description="Polar residues" evidence="1">
    <location>
        <begin position="34"/>
        <end position="52"/>
    </location>
</feature>
<feature type="compositionally biased region" description="Basic and acidic residues" evidence="1">
    <location>
        <begin position="886"/>
        <end position="905"/>
    </location>
</feature>
<name>A0AAV4VLM9_CAEEX</name>
<accession>A0AAV4VLM9</accession>
<evidence type="ECO:0000256" key="1">
    <source>
        <dbReference type="SAM" id="MobiDB-lite"/>
    </source>
</evidence>
<evidence type="ECO:0000313" key="3">
    <source>
        <dbReference type="Proteomes" id="UP001054945"/>
    </source>
</evidence>
<feature type="region of interest" description="Disordered" evidence="1">
    <location>
        <begin position="807"/>
        <end position="826"/>
    </location>
</feature>
<feature type="region of interest" description="Disordered" evidence="1">
    <location>
        <begin position="758"/>
        <end position="785"/>
    </location>
</feature>
<feature type="compositionally biased region" description="Basic and acidic residues" evidence="1">
    <location>
        <begin position="862"/>
        <end position="873"/>
    </location>
</feature>
<feature type="compositionally biased region" description="Polar residues" evidence="1">
    <location>
        <begin position="386"/>
        <end position="400"/>
    </location>
</feature>
<reference evidence="2 3" key="1">
    <citation type="submission" date="2021-06" db="EMBL/GenBank/DDBJ databases">
        <title>Caerostris extrusa draft genome.</title>
        <authorList>
            <person name="Kono N."/>
            <person name="Arakawa K."/>
        </authorList>
    </citation>
    <scope>NUCLEOTIDE SEQUENCE [LARGE SCALE GENOMIC DNA]</scope>
</reference>
<feature type="region of interest" description="Disordered" evidence="1">
    <location>
        <begin position="34"/>
        <end position="63"/>
    </location>
</feature>
<keyword evidence="3" id="KW-1185">Reference proteome</keyword>
<feature type="compositionally biased region" description="Basic and acidic residues" evidence="1">
    <location>
        <begin position="765"/>
        <end position="782"/>
    </location>
</feature>
<gene>
    <name evidence="2" type="primary">AVEN_228982_1</name>
    <name evidence="2" type="ORF">CEXT_476661</name>
</gene>
<evidence type="ECO:0000313" key="2">
    <source>
        <dbReference type="EMBL" id="GIY70756.1"/>
    </source>
</evidence>
<feature type="compositionally biased region" description="Acidic residues" evidence="1">
    <location>
        <begin position="874"/>
        <end position="884"/>
    </location>
</feature>
<feature type="region of interest" description="Disordered" evidence="1">
    <location>
        <begin position="852"/>
        <end position="907"/>
    </location>
</feature>
<feature type="region of interest" description="Disordered" evidence="1">
    <location>
        <begin position="386"/>
        <end position="406"/>
    </location>
</feature>
<feature type="compositionally biased region" description="Low complexity" evidence="1">
    <location>
        <begin position="161"/>
        <end position="176"/>
    </location>
</feature>
<sequence>MRPQMQNIPSPQLHYNIQQMQQQQQSIPVEHVQNTATQQDNQKISPGMQQPQPNLPPRGIQNRPHIQQPQVATNDGNGQDQEYLSIALYPYDILNTNYKEQQQQQEQEQQYYKIVIPSQNDLEILRGSDGSKQMNPANSNLMKMQNQQTHPSQGQNSQHMGISSSQGQQLNQQGPKQPIEALLNSNSVKQQLIEMQKLQAMGMEIQRLLAMGQLKQQAMETRNPTKQAMPMEMQKQQATVMNLQQSTHSQQYPGMAERQKQQAMRMPKQAIEMEMQKQRMVEMQKAASDGSFKAKNNGITERKRNGETKLARKERLKQQQTVEIPMQQVMEMLKQQAVQVQKQQMMEMEKQQEIQVQKQQMMEMEKQQAMKLENSGFQRIKMGDSSQVAKNKLQKQNSKQEPTENFPGFQDDSVEYHQILIHIPHTLSGQPQIVVQHDNNDQLAASYADTGVRNDTSKLVNAPNYFKQPQYQFMDQNYQITRQKPISSEGAISSSYFRQASIPKFSIENPEIPETGKYLFGKQSSTSPIRNNHPGVYSNSFFYTSSYPYFGSPYSSKKNTFRPAYSNPFEYISASASKPSLLQNSYDNIFDTTFANDEILAEASFQSPTFIHNPHDMLGKGMSHSVYPGHKIIKPGQNARPIFNAHQIPNYAKLTYPGPIRINAGHPMLLNNPFIPFPQQPIPGTRNIPLNSAVPKGNGKYGNFIKKLTTLSSMFLSQSLGMKSQISPREETKVADEYTVEEIDDVPEAILSGSSTIKRQGLSAKDPKPEWSRRISKPDDIPRPPIIVYKGAKPPVEVYGTKEDIEKAKDPLETSASEHKATISIEGSEMEDDLDFMKDLYTILPKHVKRSIANEMEEEDQLDLKDNETKNESLENEEDEESDTSEVSKSEDNDTVKSSAPDDKSAFAIEEDIEELVKLLHKEEKSDIFQM</sequence>
<dbReference type="EMBL" id="BPLR01014718">
    <property type="protein sequence ID" value="GIY70756.1"/>
    <property type="molecule type" value="Genomic_DNA"/>
</dbReference>
<feature type="region of interest" description="Disordered" evidence="1">
    <location>
        <begin position="144"/>
        <end position="176"/>
    </location>
</feature>
<protein>
    <submittedName>
        <fullName evidence="2">Uncharacterized protein</fullName>
    </submittedName>
</protein>
<organism evidence="2 3">
    <name type="scientific">Caerostris extrusa</name>
    <name type="common">Bark spider</name>
    <name type="synonym">Caerostris bankana</name>
    <dbReference type="NCBI Taxonomy" id="172846"/>
    <lineage>
        <taxon>Eukaryota</taxon>
        <taxon>Metazoa</taxon>
        <taxon>Ecdysozoa</taxon>
        <taxon>Arthropoda</taxon>
        <taxon>Chelicerata</taxon>
        <taxon>Arachnida</taxon>
        <taxon>Araneae</taxon>
        <taxon>Araneomorphae</taxon>
        <taxon>Entelegynae</taxon>
        <taxon>Araneoidea</taxon>
        <taxon>Araneidae</taxon>
        <taxon>Caerostris</taxon>
    </lineage>
</organism>
<dbReference type="Proteomes" id="UP001054945">
    <property type="component" value="Unassembled WGS sequence"/>
</dbReference>
<feature type="compositionally biased region" description="Polar residues" evidence="1">
    <location>
        <begin position="144"/>
        <end position="160"/>
    </location>
</feature>
<dbReference type="AlphaFoldDB" id="A0AAV4VLM9"/>
<feature type="compositionally biased region" description="Basic and acidic residues" evidence="1">
    <location>
        <begin position="807"/>
        <end position="821"/>
    </location>
</feature>
<comment type="caution">
    <text evidence="2">The sequence shown here is derived from an EMBL/GenBank/DDBJ whole genome shotgun (WGS) entry which is preliminary data.</text>
</comment>